<dbReference type="Gene3D" id="3.30.565.10">
    <property type="entry name" value="Histidine kinase-like ATPase, C-terminal domain"/>
    <property type="match status" value="1"/>
</dbReference>
<dbReference type="InterPro" id="IPR038973">
    <property type="entry name" value="MutL/Mlh/Pms-like"/>
</dbReference>
<dbReference type="EMBL" id="NBAG03000611">
    <property type="protein sequence ID" value="PNI13345.1"/>
    <property type="molecule type" value="Genomic_DNA"/>
</dbReference>
<dbReference type="SMR" id="A0A2J8IS42"/>
<reference evidence="2 3" key="1">
    <citation type="submission" date="2017-12" db="EMBL/GenBank/DDBJ databases">
        <title>High-resolution comparative analysis of great ape genomes.</title>
        <authorList>
            <person name="Pollen A."/>
            <person name="Hastie A."/>
            <person name="Hormozdiari F."/>
            <person name="Dougherty M."/>
            <person name="Liu R."/>
            <person name="Chaisson M."/>
            <person name="Hoppe E."/>
            <person name="Hill C."/>
            <person name="Pang A."/>
            <person name="Hillier L."/>
            <person name="Baker C."/>
            <person name="Armstrong J."/>
            <person name="Shendure J."/>
            <person name="Paten B."/>
            <person name="Wilson R."/>
            <person name="Chao H."/>
            <person name="Schneider V."/>
            <person name="Ventura M."/>
            <person name="Kronenberg Z."/>
            <person name="Murali S."/>
            <person name="Gordon D."/>
            <person name="Cantsilieris S."/>
            <person name="Munson K."/>
            <person name="Nelson B."/>
            <person name="Raja A."/>
            <person name="Underwood J."/>
            <person name="Diekhans M."/>
            <person name="Fiddes I."/>
            <person name="Haussler D."/>
            <person name="Eichler E."/>
        </authorList>
    </citation>
    <scope>NUCLEOTIDE SEQUENCE [LARGE SCALE GENOMIC DNA]</scope>
    <source>
        <strain evidence="2">Yerkes chimp pedigree #C0471</strain>
    </source>
</reference>
<dbReference type="GO" id="GO:0032300">
    <property type="term" value="C:mismatch repair complex"/>
    <property type="evidence" value="ECO:0007669"/>
    <property type="project" value="InterPro"/>
</dbReference>
<protein>
    <submittedName>
        <fullName evidence="2">PMS1 isoform 17</fullName>
    </submittedName>
</protein>
<dbReference type="Pfam" id="PF13589">
    <property type="entry name" value="HATPase_c_3"/>
    <property type="match status" value="1"/>
</dbReference>
<dbReference type="GO" id="GO:0006298">
    <property type="term" value="P:mismatch repair"/>
    <property type="evidence" value="ECO:0007669"/>
    <property type="project" value="InterPro"/>
</dbReference>
<evidence type="ECO:0000313" key="2">
    <source>
        <dbReference type="EMBL" id="PNI13345.1"/>
    </source>
</evidence>
<dbReference type="GO" id="GO:0016887">
    <property type="term" value="F:ATP hydrolysis activity"/>
    <property type="evidence" value="ECO:0007669"/>
    <property type="project" value="InterPro"/>
</dbReference>
<accession>A0A2J8IS42</accession>
<proteinExistence type="inferred from homology"/>
<dbReference type="AlphaFoldDB" id="A0A2J8IS42"/>
<comment type="similarity">
    <text evidence="1">Belongs to the DNA mismatch repair MutL/HexB family.</text>
</comment>
<dbReference type="PANTHER" id="PTHR10073">
    <property type="entry name" value="DNA MISMATCH REPAIR PROTEIN MLH, PMS, MUTL"/>
    <property type="match status" value="1"/>
</dbReference>
<name>A0A2J8IS42_PANTR</name>
<dbReference type="SUPFAM" id="SSF55874">
    <property type="entry name" value="ATPase domain of HSP90 chaperone/DNA topoisomerase II/histidine kinase"/>
    <property type="match status" value="1"/>
</dbReference>
<evidence type="ECO:0000256" key="1">
    <source>
        <dbReference type="ARBA" id="ARBA00006082"/>
    </source>
</evidence>
<comment type="caution">
    <text evidence="2">The sequence shown here is derived from an EMBL/GenBank/DDBJ whole genome shotgun (WGS) entry which is preliminary data.</text>
</comment>
<dbReference type="GO" id="GO:0140664">
    <property type="term" value="F:ATP-dependent DNA damage sensor activity"/>
    <property type="evidence" value="ECO:0007669"/>
    <property type="project" value="InterPro"/>
</dbReference>
<dbReference type="InterPro" id="IPR036890">
    <property type="entry name" value="HATPase_C_sf"/>
</dbReference>
<feature type="non-terminal residue" evidence="2">
    <location>
        <position position="73"/>
    </location>
</feature>
<evidence type="ECO:0000313" key="3">
    <source>
        <dbReference type="Proteomes" id="UP000236370"/>
    </source>
</evidence>
<sequence>MKQLPAATVRLLSSSQIITSVVSVVKELIENSLDAGATSVDVKLENYGFDKIEVRDNGEGIKAVDAPVMAMKY</sequence>
<dbReference type="FunFam" id="3.30.565.10:FF:000312">
    <property type="entry name" value="PMS1 protein homolog 1"/>
    <property type="match status" value="1"/>
</dbReference>
<organism evidence="2 3">
    <name type="scientific">Pan troglodytes</name>
    <name type="common">Chimpanzee</name>
    <dbReference type="NCBI Taxonomy" id="9598"/>
    <lineage>
        <taxon>Eukaryota</taxon>
        <taxon>Metazoa</taxon>
        <taxon>Chordata</taxon>
        <taxon>Craniata</taxon>
        <taxon>Vertebrata</taxon>
        <taxon>Euteleostomi</taxon>
        <taxon>Mammalia</taxon>
        <taxon>Eutheria</taxon>
        <taxon>Euarchontoglires</taxon>
        <taxon>Primates</taxon>
        <taxon>Haplorrhini</taxon>
        <taxon>Catarrhini</taxon>
        <taxon>Hominidae</taxon>
        <taxon>Pan</taxon>
    </lineage>
</organism>
<dbReference type="PANTHER" id="PTHR10073:SF54">
    <property type="entry name" value="PMS1 PROTEIN HOMOLOG 1"/>
    <property type="match status" value="1"/>
</dbReference>
<dbReference type="Proteomes" id="UP000236370">
    <property type="component" value="Unassembled WGS sequence"/>
</dbReference>
<gene>
    <name evidence="2" type="ORF">CK820_G0053696</name>
</gene>